<comment type="similarity">
    <text evidence="1 10">Belongs to the alphaproteobacteria porin family.</text>
</comment>
<feature type="signal peptide" evidence="10">
    <location>
        <begin position="1"/>
        <end position="24"/>
    </location>
</feature>
<evidence type="ECO:0000256" key="7">
    <source>
        <dbReference type="ARBA" id="ARBA00023114"/>
    </source>
</evidence>
<proteinExistence type="inferred from homology"/>
<dbReference type="GO" id="GO:0015288">
    <property type="term" value="F:porin activity"/>
    <property type="evidence" value="ECO:0007669"/>
    <property type="project" value="UniProtKB-KW"/>
</dbReference>
<dbReference type="GO" id="GO:0046930">
    <property type="term" value="C:pore complex"/>
    <property type="evidence" value="ECO:0007669"/>
    <property type="project" value="UniProtKB-KW"/>
</dbReference>
<keyword evidence="5 10" id="KW-0732">Signal</keyword>
<feature type="domain" description="Trimeric autotransporter adhesin YadA-like C-terminal membrane anchor" evidence="11">
    <location>
        <begin position="101"/>
        <end position="159"/>
    </location>
</feature>
<reference evidence="12 13" key="2">
    <citation type="submission" date="2020-03" db="EMBL/GenBank/DDBJ databases">
        <title>Devosia chinhatensis sp. nov., isolated from a hexachlorocyclohexane (HCH) dump site in India.</title>
        <authorList>
            <person name="Kumar M."/>
            <person name="Lal R."/>
        </authorList>
    </citation>
    <scope>NUCLEOTIDE SEQUENCE [LARGE SCALE GENOMIC DNA]</scope>
    <source>
        <strain evidence="12 13">H239</strain>
    </source>
</reference>
<feature type="chain" id="PRO_5027150862" description="Porin" evidence="10">
    <location>
        <begin position="25"/>
        <end position="159"/>
    </location>
</feature>
<evidence type="ECO:0000256" key="3">
    <source>
        <dbReference type="ARBA" id="ARBA00022452"/>
    </source>
</evidence>
<dbReference type="InterPro" id="IPR005594">
    <property type="entry name" value="YadA_C"/>
</dbReference>
<gene>
    <name evidence="12" type="ORF">G5575_09220</name>
</gene>
<evidence type="ECO:0000259" key="11">
    <source>
        <dbReference type="Pfam" id="PF03895"/>
    </source>
</evidence>
<keyword evidence="6 10" id="KW-0406">Ion transport</keyword>
<sequence length="159" mass="16240">MGKFMKLVLTSAAVFIALASSVNAQPIEYVRVCPIYGSGFFYIPGTERCIKPETGEIRYETANGTVYELSALAQDAEAAQTAANRGLEGAAIALTMPEASVAAGKQFAAAVNVGGFDGKAAVAGSMAYQATDALTLNGGVGLGLQYGTVGAKGGVNFSW</sequence>
<evidence type="ECO:0000256" key="2">
    <source>
        <dbReference type="ARBA" id="ARBA00022448"/>
    </source>
</evidence>
<comment type="subcellular location">
    <subcellularLocation>
        <location evidence="10">Cell outer membrane</location>
        <topology evidence="10">Multi-pass membrane protein</topology>
    </subcellularLocation>
</comment>
<dbReference type="Pfam" id="PF02530">
    <property type="entry name" value="Porin_2"/>
    <property type="match status" value="1"/>
</dbReference>
<keyword evidence="2 10" id="KW-0813">Transport</keyword>
<keyword evidence="8 10" id="KW-0472">Membrane</keyword>
<keyword evidence="3 10" id="KW-1134">Transmembrane beta strand</keyword>
<protein>
    <recommendedName>
        <fullName evidence="10">Porin</fullName>
    </recommendedName>
</protein>
<dbReference type="AlphaFoldDB" id="A0A6M1SD52"/>
<dbReference type="Pfam" id="PF03895">
    <property type="entry name" value="YadA_anchor"/>
    <property type="match status" value="1"/>
</dbReference>
<keyword evidence="13" id="KW-1185">Reference proteome</keyword>
<evidence type="ECO:0000256" key="1">
    <source>
        <dbReference type="ARBA" id="ARBA00009521"/>
    </source>
</evidence>
<evidence type="ECO:0000256" key="10">
    <source>
        <dbReference type="RuleBase" id="RU364005"/>
    </source>
</evidence>
<dbReference type="GO" id="GO:0009279">
    <property type="term" value="C:cell outer membrane"/>
    <property type="evidence" value="ECO:0007669"/>
    <property type="project" value="UniProtKB-SubCell"/>
</dbReference>
<dbReference type="Proteomes" id="UP000474802">
    <property type="component" value="Unassembled WGS sequence"/>
</dbReference>
<reference evidence="12 13" key="1">
    <citation type="submission" date="2020-02" db="EMBL/GenBank/DDBJ databases">
        <authorList>
            <person name="Khan S.A."/>
            <person name="Jeon C.O."/>
            <person name="Chun B.H."/>
        </authorList>
    </citation>
    <scope>NUCLEOTIDE SEQUENCE [LARGE SCALE GENOMIC DNA]</scope>
    <source>
        <strain evidence="12 13">H239</strain>
    </source>
</reference>
<comment type="domain">
    <text evidence="10">Consists of 16-stranded beta-barrel sheets, with large surface-exposed loops, that form a transmembrane pore at the center of each barrel. The pore is partially ocluded by a peptide loop that folds into the pore lumen.</text>
</comment>
<accession>A0A6M1SD52</accession>
<evidence type="ECO:0000313" key="13">
    <source>
        <dbReference type="Proteomes" id="UP000474802"/>
    </source>
</evidence>
<dbReference type="Gene3D" id="3.30.1300.30">
    <property type="entry name" value="GSPII I/J protein-like"/>
    <property type="match status" value="1"/>
</dbReference>
<keyword evidence="4 10" id="KW-0812">Transmembrane</keyword>
<organism evidence="12 13">
    <name type="scientific">Devosia aurantiaca</name>
    <dbReference type="NCBI Taxonomy" id="2714858"/>
    <lineage>
        <taxon>Bacteria</taxon>
        <taxon>Pseudomonadati</taxon>
        <taxon>Pseudomonadota</taxon>
        <taxon>Alphaproteobacteria</taxon>
        <taxon>Hyphomicrobiales</taxon>
        <taxon>Devosiaceae</taxon>
        <taxon>Devosia</taxon>
    </lineage>
</organism>
<evidence type="ECO:0000256" key="6">
    <source>
        <dbReference type="ARBA" id="ARBA00023065"/>
    </source>
</evidence>
<dbReference type="GO" id="GO:0006811">
    <property type="term" value="P:monoatomic ion transport"/>
    <property type="evidence" value="ECO:0007669"/>
    <property type="project" value="UniProtKB-KW"/>
</dbReference>
<comment type="function">
    <text evidence="10">Forms passive diffusion pores that allow small molecular weight hydrophilic materials across the outer membrane.</text>
</comment>
<comment type="caution">
    <text evidence="12">The sequence shown here is derived from an EMBL/GenBank/DDBJ whole genome shotgun (WGS) entry which is preliminary data.</text>
</comment>
<name>A0A6M1SD52_9HYPH</name>
<keyword evidence="9 10" id="KW-0998">Cell outer membrane</keyword>
<evidence type="ECO:0000256" key="4">
    <source>
        <dbReference type="ARBA" id="ARBA00022692"/>
    </source>
</evidence>
<dbReference type="EMBL" id="JAALFG010000002">
    <property type="protein sequence ID" value="NGP17819.1"/>
    <property type="molecule type" value="Genomic_DNA"/>
</dbReference>
<dbReference type="InterPro" id="IPR003684">
    <property type="entry name" value="Porin_alphabac"/>
</dbReference>
<evidence type="ECO:0000256" key="5">
    <source>
        <dbReference type="ARBA" id="ARBA00022729"/>
    </source>
</evidence>
<evidence type="ECO:0000313" key="12">
    <source>
        <dbReference type="EMBL" id="NGP17819.1"/>
    </source>
</evidence>
<evidence type="ECO:0000256" key="9">
    <source>
        <dbReference type="ARBA" id="ARBA00023237"/>
    </source>
</evidence>
<keyword evidence="7 10" id="KW-0626">Porin</keyword>
<evidence type="ECO:0000256" key="8">
    <source>
        <dbReference type="ARBA" id="ARBA00023136"/>
    </source>
</evidence>